<dbReference type="AlphaFoldDB" id="A0A9W9KS46"/>
<feature type="chain" id="PRO_5040816180" description="Pheromone" evidence="1">
    <location>
        <begin position="20"/>
        <end position="87"/>
    </location>
</feature>
<reference evidence="2" key="1">
    <citation type="submission" date="2022-11" db="EMBL/GenBank/DDBJ databases">
        <authorList>
            <person name="Petersen C."/>
        </authorList>
    </citation>
    <scope>NUCLEOTIDE SEQUENCE</scope>
    <source>
        <strain evidence="2">IBT 30069</strain>
    </source>
</reference>
<keyword evidence="1" id="KW-0732">Signal</keyword>
<evidence type="ECO:0000313" key="3">
    <source>
        <dbReference type="Proteomes" id="UP001149165"/>
    </source>
</evidence>
<keyword evidence="3" id="KW-1185">Reference proteome</keyword>
<reference evidence="2" key="2">
    <citation type="journal article" date="2023" name="IMA Fungus">
        <title>Comparative genomic study of the Penicillium genus elucidates a diverse pangenome and 15 lateral gene transfer events.</title>
        <authorList>
            <person name="Petersen C."/>
            <person name="Sorensen T."/>
            <person name="Nielsen M.R."/>
            <person name="Sondergaard T.E."/>
            <person name="Sorensen J.L."/>
            <person name="Fitzpatrick D.A."/>
            <person name="Frisvad J.C."/>
            <person name="Nielsen K.L."/>
        </authorList>
    </citation>
    <scope>NUCLEOTIDE SEQUENCE</scope>
    <source>
        <strain evidence="2">IBT 30069</strain>
    </source>
</reference>
<organism evidence="2 3">
    <name type="scientific">Penicillium angulare</name>
    <dbReference type="NCBI Taxonomy" id="116970"/>
    <lineage>
        <taxon>Eukaryota</taxon>
        <taxon>Fungi</taxon>
        <taxon>Dikarya</taxon>
        <taxon>Ascomycota</taxon>
        <taxon>Pezizomycotina</taxon>
        <taxon>Eurotiomycetes</taxon>
        <taxon>Eurotiomycetidae</taxon>
        <taxon>Eurotiales</taxon>
        <taxon>Aspergillaceae</taxon>
        <taxon>Penicillium</taxon>
    </lineage>
</organism>
<evidence type="ECO:0000313" key="2">
    <source>
        <dbReference type="EMBL" id="KAJ5116090.1"/>
    </source>
</evidence>
<evidence type="ECO:0008006" key="4">
    <source>
        <dbReference type="Google" id="ProtNLM"/>
    </source>
</evidence>
<dbReference type="EMBL" id="JAPQKH010000001">
    <property type="protein sequence ID" value="KAJ5116090.1"/>
    <property type="molecule type" value="Genomic_DNA"/>
</dbReference>
<feature type="signal peptide" evidence="1">
    <location>
        <begin position="1"/>
        <end position="19"/>
    </location>
</feature>
<accession>A0A9W9KS46</accession>
<protein>
    <recommendedName>
        <fullName evidence="4">Pheromone</fullName>
    </recommendedName>
</protein>
<name>A0A9W9KS46_9EURO</name>
<dbReference type="Proteomes" id="UP001149165">
    <property type="component" value="Unassembled WGS sequence"/>
</dbReference>
<sequence length="87" mass="9225">MHLSSILAALFLAAPVVFAAAPSIDDCPSDALEKCQNTGLIGPGLIKYKELWDAEGRPEKLDEAFCKKLTDSLEGQCSFPDGPSTIG</sequence>
<proteinExistence type="predicted"/>
<evidence type="ECO:0000256" key="1">
    <source>
        <dbReference type="SAM" id="SignalP"/>
    </source>
</evidence>
<comment type="caution">
    <text evidence="2">The sequence shown here is derived from an EMBL/GenBank/DDBJ whole genome shotgun (WGS) entry which is preliminary data.</text>
</comment>
<gene>
    <name evidence="2" type="ORF">N7456_000438</name>
</gene>